<feature type="region of interest" description="Disordered" evidence="1">
    <location>
        <begin position="12"/>
        <end position="62"/>
    </location>
</feature>
<protein>
    <submittedName>
        <fullName evidence="2">Uncharacterized protein</fullName>
    </submittedName>
</protein>
<gene>
    <name evidence="2" type="ORF">O181_130379</name>
</gene>
<dbReference type="EMBL" id="AVOT02139488">
    <property type="protein sequence ID" value="MBW0590664.1"/>
    <property type="molecule type" value="Genomic_DNA"/>
</dbReference>
<sequence length="62" mass="7058">MSPVHLRTLVVPRNQPEERTGLFRTRRSGFGQHGKWQDTQGNHAHTPIQLPIPPKPQTRGLV</sequence>
<proteinExistence type="predicted"/>
<accession>A0A9Q3L3R5</accession>
<comment type="caution">
    <text evidence="2">The sequence shown here is derived from an EMBL/GenBank/DDBJ whole genome shotgun (WGS) entry which is preliminary data.</text>
</comment>
<name>A0A9Q3L3R5_9BASI</name>
<evidence type="ECO:0000313" key="2">
    <source>
        <dbReference type="EMBL" id="MBW0590664.1"/>
    </source>
</evidence>
<keyword evidence="3" id="KW-1185">Reference proteome</keyword>
<dbReference type="Proteomes" id="UP000765509">
    <property type="component" value="Unassembled WGS sequence"/>
</dbReference>
<evidence type="ECO:0000313" key="3">
    <source>
        <dbReference type="Proteomes" id="UP000765509"/>
    </source>
</evidence>
<feature type="non-terminal residue" evidence="2">
    <location>
        <position position="62"/>
    </location>
</feature>
<dbReference type="AlphaFoldDB" id="A0A9Q3L3R5"/>
<organism evidence="2 3">
    <name type="scientific">Austropuccinia psidii MF-1</name>
    <dbReference type="NCBI Taxonomy" id="1389203"/>
    <lineage>
        <taxon>Eukaryota</taxon>
        <taxon>Fungi</taxon>
        <taxon>Dikarya</taxon>
        <taxon>Basidiomycota</taxon>
        <taxon>Pucciniomycotina</taxon>
        <taxon>Pucciniomycetes</taxon>
        <taxon>Pucciniales</taxon>
        <taxon>Sphaerophragmiaceae</taxon>
        <taxon>Austropuccinia</taxon>
    </lineage>
</organism>
<evidence type="ECO:0000256" key="1">
    <source>
        <dbReference type="SAM" id="MobiDB-lite"/>
    </source>
</evidence>
<reference evidence="2" key="1">
    <citation type="submission" date="2021-03" db="EMBL/GenBank/DDBJ databases">
        <title>Draft genome sequence of rust myrtle Austropuccinia psidii MF-1, a brazilian biotype.</title>
        <authorList>
            <person name="Quecine M.C."/>
            <person name="Pachon D.M.R."/>
            <person name="Bonatelli M.L."/>
            <person name="Correr F.H."/>
            <person name="Franceschini L.M."/>
            <person name="Leite T.F."/>
            <person name="Margarido G.R.A."/>
            <person name="Almeida C.A."/>
            <person name="Ferrarezi J.A."/>
            <person name="Labate C.A."/>
        </authorList>
    </citation>
    <scope>NUCLEOTIDE SEQUENCE</scope>
    <source>
        <strain evidence="2">MF-1</strain>
    </source>
</reference>